<proteinExistence type="predicted"/>
<feature type="region of interest" description="Disordered" evidence="1">
    <location>
        <begin position="1"/>
        <end position="24"/>
    </location>
</feature>
<dbReference type="Proteomes" id="UP001642360">
    <property type="component" value="Unassembled WGS sequence"/>
</dbReference>
<evidence type="ECO:0000313" key="3">
    <source>
        <dbReference type="Proteomes" id="UP001642360"/>
    </source>
</evidence>
<sequence length="196" mass="21541">MELDSIHSKEGNARTNQSGGAKIDNSISLMVPTEVANKPQGINHHLKQNGKTIPTWSQLLKFGQVRVSPRSKNGVPTETLPQKVTSDINEKGKAIVNAVELVTKEYFDDPECNYNDQGQAQSELREQTTLQDTQDTQVTSIVINDSHHIVSNPEPVLASIRFGNLEIEGGQLVVELNAQSDNSEGKPKEPKPPPKR</sequence>
<protein>
    <submittedName>
        <fullName evidence="2">Uncharacterized protein</fullName>
    </submittedName>
</protein>
<gene>
    <name evidence="2" type="ORF">ILEXP_LOCUS53014</name>
</gene>
<organism evidence="2 3">
    <name type="scientific">Ilex paraguariensis</name>
    <name type="common">yerba mate</name>
    <dbReference type="NCBI Taxonomy" id="185542"/>
    <lineage>
        <taxon>Eukaryota</taxon>
        <taxon>Viridiplantae</taxon>
        <taxon>Streptophyta</taxon>
        <taxon>Embryophyta</taxon>
        <taxon>Tracheophyta</taxon>
        <taxon>Spermatophyta</taxon>
        <taxon>Magnoliopsida</taxon>
        <taxon>eudicotyledons</taxon>
        <taxon>Gunneridae</taxon>
        <taxon>Pentapetalae</taxon>
        <taxon>asterids</taxon>
        <taxon>campanulids</taxon>
        <taxon>Aquifoliales</taxon>
        <taxon>Aquifoliaceae</taxon>
        <taxon>Ilex</taxon>
    </lineage>
</organism>
<reference evidence="2 3" key="1">
    <citation type="submission" date="2024-02" db="EMBL/GenBank/DDBJ databases">
        <authorList>
            <person name="Vignale AGUSTIN F."/>
            <person name="Sosa J E."/>
            <person name="Modenutti C."/>
        </authorList>
    </citation>
    <scope>NUCLEOTIDE SEQUENCE [LARGE SCALE GENOMIC DNA]</scope>
</reference>
<accession>A0ABC8UP01</accession>
<dbReference type="EMBL" id="CAUOFW020008436">
    <property type="protein sequence ID" value="CAK9182795.1"/>
    <property type="molecule type" value="Genomic_DNA"/>
</dbReference>
<evidence type="ECO:0000313" key="2">
    <source>
        <dbReference type="EMBL" id="CAK9182795.1"/>
    </source>
</evidence>
<comment type="caution">
    <text evidence="2">The sequence shown here is derived from an EMBL/GenBank/DDBJ whole genome shotgun (WGS) entry which is preliminary data.</text>
</comment>
<feature type="region of interest" description="Disordered" evidence="1">
    <location>
        <begin position="177"/>
        <end position="196"/>
    </location>
</feature>
<evidence type="ECO:0000256" key="1">
    <source>
        <dbReference type="SAM" id="MobiDB-lite"/>
    </source>
</evidence>
<dbReference type="AlphaFoldDB" id="A0ABC8UP01"/>
<feature type="compositionally biased region" description="Basic and acidic residues" evidence="1">
    <location>
        <begin position="183"/>
        <end position="196"/>
    </location>
</feature>
<feature type="compositionally biased region" description="Basic and acidic residues" evidence="1">
    <location>
        <begin position="1"/>
        <end position="12"/>
    </location>
</feature>
<name>A0ABC8UP01_9AQUA</name>
<keyword evidence="3" id="KW-1185">Reference proteome</keyword>